<dbReference type="KEGG" id="pah:Poras_0846"/>
<proteinExistence type="predicted"/>
<organism evidence="2 3">
    <name type="scientific">Porphyromonas asaccharolytica (strain ATCC 25260 / DSM 20707 / BCRC 10618 / CCUG 7834 / JCM 6326 / LMG 13178 / VPI 4198 / B440)</name>
    <name type="common">Bacteroides asaccharolyticus</name>
    <dbReference type="NCBI Taxonomy" id="879243"/>
    <lineage>
        <taxon>Bacteria</taxon>
        <taxon>Pseudomonadati</taxon>
        <taxon>Bacteroidota</taxon>
        <taxon>Bacteroidia</taxon>
        <taxon>Bacteroidales</taxon>
        <taxon>Porphyromonadaceae</taxon>
        <taxon>Porphyromonas</taxon>
    </lineage>
</organism>
<accession>F4KK64</accession>
<keyword evidence="3" id="KW-1185">Reference proteome</keyword>
<dbReference type="EMBL" id="CP002689">
    <property type="protein sequence ID" value="AEE12789.1"/>
    <property type="molecule type" value="Genomic_DNA"/>
</dbReference>
<evidence type="ECO:0000313" key="3">
    <source>
        <dbReference type="Proteomes" id="UP000006545"/>
    </source>
</evidence>
<dbReference type="RefSeq" id="WP_013760290.1">
    <property type="nucleotide sequence ID" value="NC_015501.1"/>
</dbReference>
<reference evidence="3" key="1">
    <citation type="submission" date="2011-04" db="EMBL/GenBank/DDBJ databases">
        <title>The complete genome of Porphyromonas asaccharolytica DSM 20707.</title>
        <authorList>
            <person name="Lucas S."/>
            <person name="Han J."/>
            <person name="Lapidus A."/>
            <person name="Bruce D."/>
            <person name="Goodwin L."/>
            <person name="Pitluck S."/>
            <person name="Peters L."/>
            <person name="Kyrpides N."/>
            <person name="Mavromatis K."/>
            <person name="Ivanova N."/>
            <person name="Ovchinnikova G."/>
            <person name="Pagani I."/>
            <person name="Lu M."/>
            <person name="Detter J.C."/>
            <person name="Tapia R."/>
            <person name="Han C."/>
            <person name="Land M."/>
            <person name="Hauser L."/>
            <person name="Markowitz V."/>
            <person name="Cheng J.-F."/>
            <person name="Hugenholtz P."/>
            <person name="Woyke T."/>
            <person name="Wu D."/>
            <person name="Gronow S."/>
            <person name="Wellnitz S."/>
            <person name="Brambilla E."/>
            <person name="Klenk H.-P."/>
            <person name="Eisen J.A."/>
        </authorList>
    </citation>
    <scope>NUCLEOTIDE SEQUENCE [LARGE SCALE GENOMIC DNA]</scope>
    <source>
        <strain evidence="3">ATCC 25260 / DSM 20707 / VPI 4198</strain>
    </source>
</reference>
<keyword evidence="1" id="KW-0472">Membrane</keyword>
<feature type="transmembrane region" description="Helical" evidence="1">
    <location>
        <begin position="12"/>
        <end position="32"/>
    </location>
</feature>
<dbReference type="STRING" id="879243.Poras_0846"/>
<evidence type="ECO:0000313" key="2">
    <source>
        <dbReference type="EMBL" id="AEE12789.1"/>
    </source>
</evidence>
<feature type="transmembrane region" description="Helical" evidence="1">
    <location>
        <begin position="93"/>
        <end position="113"/>
    </location>
</feature>
<feature type="transmembrane region" description="Helical" evidence="1">
    <location>
        <begin position="68"/>
        <end position="87"/>
    </location>
</feature>
<keyword evidence="1" id="KW-1133">Transmembrane helix</keyword>
<gene>
    <name evidence="2" type="ordered locus">Poras_0846</name>
</gene>
<sequence>MSQQASSRQRAINLCFKLGLILMFMSLLLHLFYPGVLFGYLLMAGSLLYTMSQALVDKNGVDLRTKRLRGIALLAGVLFVAGSYLFIVDQSYWRLVLMIASVLLLYSNTVLLYHKPCNQKDHQAD</sequence>
<protein>
    <submittedName>
        <fullName evidence="2">Uncharacterized protein</fullName>
    </submittedName>
</protein>
<dbReference type="Proteomes" id="UP000006545">
    <property type="component" value="Chromosome"/>
</dbReference>
<name>F4KK64_PORAD</name>
<keyword evidence="1" id="KW-0812">Transmembrane</keyword>
<dbReference type="HOGENOM" id="CLU_1990617_0_0_10"/>
<evidence type="ECO:0000256" key="1">
    <source>
        <dbReference type="SAM" id="Phobius"/>
    </source>
</evidence>
<dbReference type="AlphaFoldDB" id="F4KK64"/>
<feature type="transmembrane region" description="Helical" evidence="1">
    <location>
        <begin position="38"/>
        <end position="56"/>
    </location>
</feature>